<proteinExistence type="predicted"/>
<dbReference type="Proteomes" id="UP000691718">
    <property type="component" value="Unassembled WGS sequence"/>
</dbReference>
<evidence type="ECO:0000313" key="4">
    <source>
        <dbReference type="EMBL" id="CAG4952610.1"/>
    </source>
</evidence>
<feature type="region of interest" description="Disordered" evidence="1">
    <location>
        <begin position="84"/>
        <end position="105"/>
    </location>
</feature>
<organism evidence="4 5">
    <name type="scientific">Parnassius apollo</name>
    <name type="common">Apollo butterfly</name>
    <name type="synonym">Papilio apollo</name>
    <dbReference type="NCBI Taxonomy" id="110799"/>
    <lineage>
        <taxon>Eukaryota</taxon>
        <taxon>Metazoa</taxon>
        <taxon>Ecdysozoa</taxon>
        <taxon>Arthropoda</taxon>
        <taxon>Hexapoda</taxon>
        <taxon>Insecta</taxon>
        <taxon>Pterygota</taxon>
        <taxon>Neoptera</taxon>
        <taxon>Endopterygota</taxon>
        <taxon>Lepidoptera</taxon>
        <taxon>Glossata</taxon>
        <taxon>Ditrysia</taxon>
        <taxon>Papilionoidea</taxon>
        <taxon>Papilionidae</taxon>
        <taxon>Parnassiinae</taxon>
        <taxon>Parnassini</taxon>
        <taxon>Parnassius</taxon>
        <taxon>Parnassius</taxon>
    </lineage>
</organism>
<dbReference type="Pfam" id="PF13843">
    <property type="entry name" value="DDE_Tnp_1_7"/>
    <property type="match status" value="1"/>
</dbReference>
<evidence type="ECO:0000256" key="1">
    <source>
        <dbReference type="SAM" id="MobiDB-lite"/>
    </source>
</evidence>
<keyword evidence="2" id="KW-1133">Transmembrane helix</keyword>
<reference evidence="4" key="1">
    <citation type="submission" date="2021-04" db="EMBL/GenBank/DDBJ databases">
        <authorList>
            <person name="Tunstrom K."/>
        </authorList>
    </citation>
    <scope>NUCLEOTIDE SEQUENCE</scope>
</reference>
<feature type="transmembrane region" description="Helical" evidence="2">
    <location>
        <begin position="39"/>
        <end position="56"/>
    </location>
</feature>
<dbReference type="OrthoDB" id="5876240at2759"/>
<evidence type="ECO:0000259" key="3">
    <source>
        <dbReference type="Pfam" id="PF13843"/>
    </source>
</evidence>
<gene>
    <name evidence="4" type="ORF">PAPOLLO_LOCUS4665</name>
</gene>
<dbReference type="InterPro" id="IPR029526">
    <property type="entry name" value="PGBD"/>
</dbReference>
<keyword evidence="2" id="KW-0472">Membrane</keyword>
<dbReference type="EMBL" id="CAJQZP010000287">
    <property type="protein sequence ID" value="CAG4952610.1"/>
    <property type="molecule type" value="Genomic_DNA"/>
</dbReference>
<dbReference type="AlphaFoldDB" id="A0A8S3WDG1"/>
<feature type="domain" description="PiggyBac transposable element-derived protein" evidence="3">
    <location>
        <begin position="2"/>
        <end position="52"/>
    </location>
</feature>
<sequence>MKPAIVVDYNKAKGAVDLSDQMAAYQTPLRKTLKWYKKVAFDLILNIAMVNALVLYKTVTNKHVSIVDFRKEILKSFWQNLPHPERLQNGRQEGNTCFRKEKDLL</sequence>
<dbReference type="PANTHER" id="PTHR46599">
    <property type="entry name" value="PIGGYBAC TRANSPOSABLE ELEMENT-DERIVED PROTEIN 4"/>
    <property type="match status" value="1"/>
</dbReference>
<evidence type="ECO:0000256" key="2">
    <source>
        <dbReference type="SAM" id="Phobius"/>
    </source>
</evidence>
<evidence type="ECO:0000313" key="5">
    <source>
        <dbReference type="Proteomes" id="UP000691718"/>
    </source>
</evidence>
<keyword evidence="5" id="KW-1185">Reference proteome</keyword>
<comment type="caution">
    <text evidence="4">The sequence shown here is derived from an EMBL/GenBank/DDBJ whole genome shotgun (WGS) entry which is preliminary data.</text>
</comment>
<keyword evidence="2" id="KW-0812">Transmembrane</keyword>
<protein>
    <submittedName>
        <fullName evidence="4">(apollo) hypothetical protein</fullName>
    </submittedName>
</protein>
<accession>A0A8S3WDG1</accession>
<name>A0A8S3WDG1_PARAO</name>
<dbReference type="PANTHER" id="PTHR46599:SF3">
    <property type="entry name" value="PIGGYBAC TRANSPOSABLE ELEMENT-DERIVED PROTEIN 4"/>
    <property type="match status" value="1"/>
</dbReference>